<evidence type="ECO:0000256" key="2">
    <source>
        <dbReference type="PROSITE-ProRule" id="PRU00169"/>
    </source>
</evidence>
<dbReference type="Proteomes" id="UP000483035">
    <property type="component" value="Unassembled WGS sequence"/>
</dbReference>
<dbReference type="PANTHER" id="PTHR44591:SF21">
    <property type="entry name" value="TWO-COMPONENT RESPONSE REGULATOR"/>
    <property type="match status" value="1"/>
</dbReference>
<dbReference type="Gene3D" id="3.40.50.2300">
    <property type="match status" value="1"/>
</dbReference>
<accession>A0A6L9UCM8</accession>
<dbReference type="SUPFAM" id="SSF52172">
    <property type="entry name" value="CheY-like"/>
    <property type="match status" value="1"/>
</dbReference>
<dbReference type="PROSITE" id="PS50110">
    <property type="entry name" value="RESPONSE_REGULATORY"/>
    <property type="match status" value="1"/>
</dbReference>
<evidence type="ECO:0000259" key="3">
    <source>
        <dbReference type="PROSITE" id="PS50110"/>
    </source>
</evidence>
<gene>
    <name evidence="4" type="ORF">GR212_26445</name>
</gene>
<dbReference type="RefSeq" id="WP_163991151.1">
    <property type="nucleotide sequence ID" value="NZ_WUEY01000016.1"/>
</dbReference>
<dbReference type="Pfam" id="PF00072">
    <property type="entry name" value="Response_reg"/>
    <property type="match status" value="1"/>
</dbReference>
<dbReference type="InterPro" id="IPR050595">
    <property type="entry name" value="Bact_response_regulator"/>
</dbReference>
<sequence>MNMNTECVLVVEDEGLIRMNLVAELEDAGLKVLEARTADEALIVLDENSDVGTIFTDIDMPGSMNGLDLAKKVRQSHPQMSIIVTSGFLKMSKDELPPEVRYIGKLYDIADVVRQIRELASLKIA</sequence>
<dbReference type="EMBL" id="WUEY01000016">
    <property type="protein sequence ID" value="NEI73111.1"/>
    <property type="molecule type" value="Genomic_DNA"/>
</dbReference>
<evidence type="ECO:0000256" key="1">
    <source>
        <dbReference type="ARBA" id="ARBA00022553"/>
    </source>
</evidence>
<dbReference type="PANTHER" id="PTHR44591">
    <property type="entry name" value="STRESS RESPONSE REGULATOR PROTEIN 1"/>
    <property type="match status" value="1"/>
</dbReference>
<dbReference type="GO" id="GO:0000160">
    <property type="term" value="P:phosphorelay signal transduction system"/>
    <property type="evidence" value="ECO:0007669"/>
    <property type="project" value="InterPro"/>
</dbReference>
<evidence type="ECO:0000313" key="4">
    <source>
        <dbReference type="EMBL" id="NEI73111.1"/>
    </source>
</evidence>
<dbReference type="SMART" id="SM00448">
    <property type="entry name" value="REC"/>
    <property type="match status" value="1"/>
</dbReference>
<dbReference type="InterPro" id="IPR001789">
    <property type="entry name" value="Sig_transdc_resp-reg_receiver"/>
</dbReference>
<dbReference type="InterPro" id="IPR011006">
    <property type="entry name" value="CheY-like_superfamily"/>
</dbReference>
<protein>
    <submittedName>
        <fullName evidence="4">Response regulator</fullName>
    </submittedName>
</protein>
<feature type="domain" description="Response regulatory" evidence="3">
    <location>
        <begin position="7"/>
        <end position="120"/>
    </location>
</feature>
<comment type="caution">
    <text evidence="4">The sequence shown here is derived from an EMBL/GenBank/DDBJ whole genome shotgun (WGS) entry which is preliminary data.</text>
</comment>
<dbReference type="AlphaFoldDB" id="A0A6L9UCM8"/>
<evidence type="ECO:0000313" key="5">
    <source>
        <dbReference type="Proteomes" id="UP000483035"/>
    </source>
</evidence>
<proteinExistence type="predicted"/>
<organism evidence="4 5">
    <name type="scientific">Rhizobium lusitanum</name>
    <dbReference type="NCBI Taxonomy" id="293958"/>
    <lineage>
        <taxon>Bacteria</taxon>
        <taxon>Pseudomonadati</taxon>
        <taxon>Pseudomonadota</taxon>
        <taxon>Alphaproteobacteria</taxon>
        <taxon>Hyphomicrobiales</taxon>
        <taxon>Rhizobiaceae</taxon>
        <taxon>Rhizobium/Agrobacterium group</taxon>
        <taxon>Rhizobium</taxon>
    </lineage>
</organism>
<name>A0A6L9UCM8_9HYPH</name>
<keyword evidence="1 2" id="KW-0597">Phosphoprotein</keyword>
<feature type="modified residue" description="4-aspartylphosphate" evidence="2">
    <location>
        <position position="57"/>
    </location>
</feature>
<reference evidence="4 5" key="1">
    <citation type="submission" date="2019-12" db="EMBL/GenBank/DDBJ databases">
        <title>Rhizobium genotypes associated with high levels of biological nitrogen fixation by grain legumes in a temperate-maritime cropping system.</title>
        <authorList>
            <person name="Maluk M."/>
            <person name="Francesc Ferrando Molina F."/>
            <person name="Lopez Del Egido L."/>
            <person name="Lafos M."/>
            <person name="Langarica-Fuentes A."/>
            <person name="Gebre Yohannes G."/>
            <person name="Young M.W."/>
            <person name="Martin P."/>
            <person name="Gantlett R."/>
            <person name="Kenicer G."/>
            <person name="Hawes C."/>
            <person name="Begg G.S."/>
            <person name="Quilliam R.S."/>
            <person name="Squire G.R."/>
            <person name="Poole P.S."/>
            <person name="Young P.W."/>
            <person name="Iannetta P.M."/>
            <person name="James E.K."/>
        </authorList>
    </citation>
    <scope>NUCLEOTIDE SEQUENCE [LARGE SCALE GENOMIC DNA]</scope>
    <source>
        <strain evidence="4 5">JHI1118</strain>
    </source>
</reference>